<dbReference type="CDD" id="cd08662">
    <property type="entry name" value="M13"/>
    <property type="match status" value="1"/>
</dbReference>
<reference evidence="10" key="1">
    <citation type="submission" date="2021-08" db="EMBL/GenBank/DDBJ databases">
        <title>Flavobacterium sp. strain CC-SYL302.</title>
        <authorList>
            <person name="Lin S.-Y."/>
            <person name="Lee T.-H."/>
            <person name="Young C.-C."/>
        </authorList>
    </citation>
    <scope>NUCLEOTIDE SEQUENCE</scope>
    <source>
        <strain evidence="10">CC-SYL302</strain>
    </source>
</reference>
<keyword evidence="11" id="KW-1185">Reference proteome</keyword>
<dbReference type="PROSITE" id="PS51885">
    <property type="entry name" value="NEPRILYSIN"/>
    <property type="match status" value="1"/>
</dbReference>
<keyword evidence="3" id="KW-0645">Protease</keyword>
<evidence type="ECO:0000256" key="6">
    <source>
        <dbReference type="ARBA" id="ARBA00022833"/>
    </source>
</evidence>
<evidence type="ECO:0000256" key="1">
    <source>
        <dbReference type="ARBA" id="ARBA00001947"/>
    </source>
</evidence>
<feature type="domain" description="Peptidase M13 C-terminal" evidence="8">
    <location>
        <begin position="481"/>
        <end position="681"/>
    </location>
</feature>
<keyword evidence="6" id="KW-0862">Zinc</keyword>
<dbReference type="InterPro" id="IPR024079">
    <property type="entry name" value="MetalloPept_cat_dom_sf"/>
</dbReference>
<dbReference type="InterPro" id="IPR018497">
    <property type="entry name" value="Peptidase_M13_C"/>
</dbReference>
<dbReference type="Proteomes" id="UP001163328">
    <property type="component" value="Chromosome"/>
</dbReference>
<dbReference type="InterPro" id="IPR042089">
    <property type="entry name" value="Peptidase_M13_dom_2"/>
</dbReference>
<dbReference type="Pfam" id="PF01431">
    <property type="entry name" value="Peptidase_M13"/>
    <property type="match status" value="1"/>
</dbReference>
<organism evidence="10 11">
    <name type="scientific">Flavobacterium agricola</name>
    <dbReference type="NCBI Taxonomy" id="2870839"/>
    <lineage>
        <taxon>Bacteria</taxon>
        <taxon>Pseudomonadati</taxon>
        <taxon>Bacteroidota</taxon>
        <taxon>Flavobacteriia</taxon>
        <taxon>Flavobacteriales</taxon>
        <taxon>Flavobacteriaceae</taxon>
        <taxon>Flavobacterium</taxon>
    </lineage>
</organism>
<gene>
    <name evidence="10" type="ORF">K5I29_07735</name>
</gene>
<evidence type="ECO:0000313" key="11">
    <source>
        <dbReference type="Proteomes" id="UP001163328"/>
    </source>
</evidence>
<evidence type="ECO:0000313" key="10">
    <source>
        <dbReference type="EMBL" id="UYW00450.1"/>
    </source>
</evidence>
<dbReference type="Gene3D" id="1.10.1380.10">
    <property type="entry name" value="Neutral endopeptidase , domain2"/>
    <property type="match status" value="1"/>
</dbReference>
<keyword evidence="7" id="KW-0482">Metalloprotease</keyword>
<protein>
    <submittedName>
        <fullName evidence="10">M13 family metallopeptidase</fullName>
    </submittedName>
</protein>
<evidence type="ECO:0000256" key="5">
    <source>
        <dbReference type="ARBA" id="ARBA00022801"/>
    </source>
</evidence>
<dbReference type="RefSeq" id="WP_264432195.1">
    <property type="nucleotide sequence ID" value="NZ_CP081495.1"/>
</dbReference>
<keyword evidence="4" id="KW-0479">Metal-binding</keyword>
<evidence type="ECO:0000259" key="8">
    <source>
        <dbReference type="Pfam" id="PF01431"/>
    </source>
</evidence>
<dbReference type="Gene3D" id="3.40.390.10">
    <property type="entry name" value="Collagenase (Catalytic Domain)"/>
    <property type="match status" value="1"/>
</dbReference>
<accession>A0ABY6LYF1</accession>
<dbReference type="PANTHER" id="PTHR11733:SF167">
    <property type="entry name" value="FI17812P1-RELATED"/>
    <property type="match status" value="1"/>
</dbReference>
<evidence type="ECO:0000256" key="3">
    <source>
        <dbReference type="ARBA" id="ARBA00022670"/>
    </source>
</evidence>
<name>A0ABY6LYF1_9FLAO</name>
<dbReference type="Pfam" id="PF05649">
    <property type="entry name" value="Peptidase_M13_N"/>
    <property type="match status" value="1"/>
</dbReference>
<proteinExistence type="inferred from homology"/>
<dbReference type="PRINTS" id="PR00786">
    <property type="entry name" value="NEPRILYSIN"/>
</dbReference>
<dbReference type="SUPFAM" id="SSF55486">
    <property type="entry name" value="Metalloproteases ('zincins'), catalytic domain"/>
    <property type="match status" value="1"/>
</dbReference>
<evidence type="ECO:0000256" key="4">
    <source>
        <dbReference type="ARBA" id="ARBA00022723"/>
    </source>
</evidence>
<dbReference type="InterPro" id="IPR008753">
    <property type="entry name" value="Peptidase_M13_N"/>
</dbReference>
<keyword evidence="5" id="KW-0378">Hydrolase</keyword>
<dbReference type="PANTHER" id="PTHR11733">
    <property type="entry name" value="ZINC METALLOPROTEASE FAMILY M13 NEPRILYSIN-RELATED"/>
    <property type="match status" value="1"/>
</dbReference>
<evidence type="ECO:0000256" key="2">
    <source>
        <dbReference type="ARBA" id="ARBA00007357"/>
    </source>
</evidence>
<evidence type="ECO:0000259" key="9">
    <source>
        <dbReference type="Pfam" id="PF05649"/>
    </source>
</evidence>
<feature type="domain" description="Peptidase M13 N-terminal" evidence="9">
    <location>
        <begin position="41"/>
        <end position="423"/>
    </location>
</feature>
<dbReference type="InterPro" id="IPR000718">
    <property type="entry name" value="Peptidase_M13"/>
</dbReference>
<comment type="cofactor">
    <cofactor evidence="1">
        <name>Zn(2+)</name>
        <dbReference type="ChEBI" id="CHEBI:29105"/>
    </cofactor>
</comment>
<comment type="similarity">
    <text evidence="2">Belongs to the peptidase M13 family.</text>
</comment>
<sequence>MNKIYFPTFVFLLFLNISCTKTHSESVNLIDTTNMDLTVKPGNNFYQYVNGGWMNKINDPEAAISDLDAFSLVSKKTDSILTEYVAELIETNNYTADSDIGKGINLYKTYIDSTKRNAQGIQPLLPELQAIDQINNLNDLNQFLSENALLGGYGLYELRVGSDLKDSNKNSIFLTASGLEFPNTSYYTDKDEKTQQLKAAYKKHIAIMLQFASISVKDAEQAAENIFAIENQLAQASLTQNQMRNANLTYNPTTLAELQQLNAEINWKTIFEAAGLKNAKTLNVKQPNYIKALANVLQSQNIDEIKNYLKWKLLASKSEYLSEEIALTHQNFYNQYVFNRQPYQTIYDEEAVEVINEHLPQALGKIYVEQYFSEDAKEKVEEMITNIIEAYRIRINQLDWMDAKTKKGAIDKLDKLIIKVGYPDEWEDYSALTLFSPENGTYYENQQQLTRWQNRNNFAQYKKTVNKANWDSEDAPQEIDAYYSPSNNEILFTAAFLQPPYFDVLADDAVNYGAIGTVIGHEISHAFDDQGSQYDANGNLTNWWTDKDAAHFKTLGKKLSAYFSNLQHRPGMHLNGENTLGENIGDFGGVQAAYDALQLQQKKQKQGMIDGFTPEQRFFISYTNVWRTNATDDDVAYQIKTDYHAPDYYRSFVPLQHTDAWYKAFTISPSDSLYIGPENRIKTW</sequence>
<dbReference type="EMBL" id="CP081495">
    <property type="protein sequence ID" value="UYW00450.1"/>
    <property type="molecule type" value="Genomic_DNA"/>
</dbReference>
<evidence type="ECO:0000256" key="7">
    <source>
        <dbReference type="ARBA" id="ARBA00023049"/>
    </source>
</evidence>